<name>A0ACB9K515_9ASTR</name>
<gene>
    <name evidence="1" type="ORF">L1987_01434</name>
</gene>
<keyword evidence="2" id="KW-1185">Reference proteome</keyword>
<protein>
    <submittedName>
        <fullName evidence="1">Uncharacterized protein</fullName>
    </submittedName>
</protein>
<comment type="caution">
    <text evidence="1">The sequence shown here is derived from an EMBL/GenBank/DDBJ whole genome shotgun (WGS) entry which is preliminary data.</text>
</comment>
<sequence>MPILTDCFFFGNLQHIAASQENCNCVLLLLDYGVDPNNTGRKPSTILAVNWTETQRCITGSGMVLLSKLLKLD</sequence>
<organism evidence="1 2">
    <name type="scientific">Smallanthus sonchifolius</name>
    <dbReference type="NCBI Taxonomy" id="185202"/>
    <lineage>
        <taxon>Eukaryota</taxon>
        <taxon>Viridiplantae</taxon>
        <taxon>Streptophyta</taxon>
        <taxon>Embryophyta</taxon>
        <taxon>Tracheophyta</taxon>
        <taxon>Spermatophyta</taxon>
        <taxon>Magnoliopsida</taxon>
        <taxon>eudicotyledons</taxon>
        <taxon>Gunneridae</taxon>
        <taxon>Pentapetalae</taxon>
        <taxon>asterids</taxon>
        <taxon>campanulids</taxon>
        <taxon>Asterales</taxon>
        <taxon>Asteraceae</taxon>
        <taxon>Asteroideae</taxon>
        <taxon>Heliantheae alliance</taxon>
        <taxon>Millerieae</taxon>
        <taxon>Smallanthus</taxon>
    </lineage>
</organism>
<evidence type="ECO:0000313" key="1">
    <source>
        <dbReference type="EMBL" id="KAI3827361.1"/>
    </source>
</evidence>
<dbReference type="Proteomes" id="UP001056120">
    <property type="component" value="Linkage Group LG01"/>
</dbReference>
<reference evidence="1 2" key="2">
    <citation type="journal article" date="2022" name="Mol. Ecol. Resour.">
        <title>The genomes of chicory, endive, great burdock and yacon provide insights into Asteraceae paleo-polyploidization history and plant inulin production.</title>
        <authorList>
            <person name="Fan W."/>
            <person name="Wang S."/>
            <person name="Wang H."/>
            <person name="Wang A."/>
            <person name="Jiang F."/>
            <person name="Liu H."/>
            <person name="Zhao H."/>
            <person name="Xu D."/>
            <person name="Zhang Y."/>
        </authorList>
    </citation>
    <scope>NUCLEOTIDE SEQUENCE [LARGE SCALE GENOMIC DNA]</scope>
    <source>
        <strain evidence="2">cv. Yunnan</strain>
        <tissue evidence="1">Leaves</tissue>
    </source>
</reference>
<reference evidence="2" key="1">
    <citation type="journal article" date="2022" name="Mol. Ecol. Resour.">
        <title>The genomes of chicory, endive, great burdock and yacon provide insights into Asteraceae palaeo-polyploidization history and plant inulin production.</title>
        <authorList>
            <person name="Fan W."/>
            <person name="Wang S."/>
            <person name="Wang H."/>
            <person name="Wang A."/>
            <person name="Jiang F."/>
            <person name="Liu H."/>
            <person name="Zhao H."/>
            <person name="Xu D."/>
            <person name="Zhang Y."/>
        </authorList>
    </citation>
    <scope>NUCLEOTIDE SEQUENCE [LARGE SCALE GENOMIC DNA]</scope>
    <source>
        <strain evidence="2">cv. Yunnan</strain>
    </source>
</reference>
<accession>A0ACB9K515</accession>
<evidence type="ECO:0000313" key="2">
    <source>
        <dbReference type="Proteomes" id="UP001056120"/>
    </source>
</evidence>
<proteinExistence type="predicted"/>
<dbReference type="EMBL" id="CM042018">
    <property type="protein sequence ID" value="KAI3827361.1"/>
    <property type="molecule type" value="Genomic_DNA"/>
</dbReference>